<comment type="caution">
    <text evidence="6">The sequence shown here is derived from an EMBL/GenBank/DDBJ whole genome shotgun (WGS) entry which is preliminary data.</text>
</comment>
<feature type="compositionally biased region" description="Polar residues" evidence="4">
    <location>
        <begin position="194"/>
        <end position="215"/>
    </location>
</feature>
<dbReference type="Proteomes" id="UP000298327">
    <property type="component" value="Unassembled WGS sequence"/>
</dbReference>
<dbReference type="GO" id="GO:0005634">
    <property type="term" value="C:nucleus"/>
    <property type="evidence" value="ECO:0007669"/>
    <property type="project" value="UniProtKB-UniRule"/>
</dbReference>
<keyword evidence="1 3" id="KW-0238">DNA-binding</keyword>
<dbReference type="Pfam" id="PF00505">
    <property type="entry name" value="HMG_box"/>
    <property type="match status" value="1"/>
</dbReference>
<dbReference type="GO" id="GO:0000978">
    <property type="term" value="F:RNA polymerase II cis-regulatory region sequence-specific DNA binding"/>
    <property type="evidence" value="ECO:0007669"/>
    <property type="project" value="TreeGrafter"/>
</dbReference>
<evidence type="ECO:0000256" key="2">
    <source>
        <dbReference type="ARBA" id="ARBA00023242"/>
    </source>
</evidence>
<feature type="region of interest" description="Disordered" evidence="4">
    <location>
        <begin position="180"/>
        <end position="243"/>
    </location>
</feature>
<dbReference type="AlphaFoldDB" id="A0A4Y9YPD8"/>
<dbReference type="InterPro" id="IPR009071">
    <property type="entry name" value="HMG_box_dom"/>
</dbReference>
<protein>
    <recommendedName>
        <fullName evidence="5">HMG box domain-containing protein</fullName>
    </recommendedName>
</protein>
<dbReference type="SUPFAM" id="SSF47095">
    <property type="entry name" value="HMG-box"/>
    <property type="match status" value="1"/>
</dbReference>
<organism evidence="6 7">
    <name type="scientific">Dentipellis fragilis</name>
    <dbReference type="NCBI Taxonomy" id="205917"/>
    <lineage>
        <taxon>Eukaryota</taxon>
        <taxon>Fungi</taxon>
        <taxon>Dikarya</taxon>
        <taxon>Basidiomycota</taxon>
        <taxon>Agaricomycotina</taxon>
        <taxon>Agaricomycetes</taxon>
        <taxon>Russulales</taxon>
        <taxon>Hericiaceae</taxon>
        <taxon>Dentipellis</taxon>
    </lineage>
</organism>
<dbReference type="InterPro" id="IPR036910">
    <property type="entry name" value="HMG_box_dom_sf"/>
</dbReference>
<dbReference type="EMBL" id="SEOQ01000388">
    <property type="protein sequence ID" value="TFY64012.1"/>
    <property type="molecule type" value="Genomic_DNA"/>
</dbReference>
<dbReference type="InterPro" id="IPR051356">
    <property type="entry name" value="SOX/SOX-like_TF"/>
</dbReference>
<dbReference type="PANTHER" id="PTHR45789:SF2">
    <property type="entry name" value="FI18025P1"/>
    <property type="match status" value="1"/>
</dbReference>
<evidence type="ECO:0000256" key="1">
    <source>
        <dbReference type="ARBA" id="ARBA00023125"/>
    </source>
</evidence>
<dbReference type="STRING" id="205917.A0A4Y9YPD8"/>
<keyword evidence="7" id="KW-1185">Reference proteome</keyword>
<feature type="compositionally biased region" description="Polar residues" evidence="4">
    <location>
        <begin position="371"/>
        <end position="389"/>
    </location>
</feature>
<name>A0A4Y9YPD8_9AGAM</name>
<dbReference type="PANTHER" id="PTHR45789">
    <property type="entry name" value="FI18025P1"/>
    <property type="match status" value="1"/>
</dbReference>
<dbReference type="CDD" id="cd01389">
    <property type="entry name" value="HMG-box_ROX1-like"/>
    <property type="match status" value="1"/>
</dbReference>
<feature type="region of interest" description="Disordered" evidence="4">
    <location>
        <begin position="54"/>
        <end position="128"/>
    </location>
</feature>
<keyword evidence="2 3" id="KW-0539">Nucleus</keyword>
<evidence type="ECO:0000313" key="7">
    <source>
        <dbReference type="Proteomes" id="UP000298327"/>
    </source>
</evidence>
<dbReference type="OrthoDB" id="6247875at2759"/>
<proteinExistence type="predicted"/>
<dbReference type="PROSITE" id="PS50118">
    <property type="entry name" value="HMG_BOX_2"/>
    <property type="match status" value="1"/>
</dbReference>
<evidence type="ECO:0000256" key="3">
    <source>
        <dbReference type="PROSITE-ProRule" id="PRU00267"/>
    </source>
</evidence>
<evidence type="ECO:0000259" key="5">
    <source>
        <dbReference type="PROSITE" id="PS50118"/>
    </source>
</evidence>
<feature type="compositionally biased region" description="Basic and acidic residues" evidence="4">
    <location>
        <begin position="80"/>
        <end position="103"/>
    </location>
</feature>
<gene>
    <name evidence="6" type="ORF">EVG20_g6084</name>
</gene>
<dbReference type="GO" id="GO:0000981">
    <property type="term" value="F:DNA-binding transcription factor activity, RNA polymerase II-specific"/>
    <property type="evidence" value="ECO:0007669"/>
    <property type="project" value="TreeGrafter"/>
</dbReference>
<dbReference type="Gene3D" id="1.10.30.10">
    <property type="entry name" value="High mobility group box domain"/>
    <property type="match status" value="1"/>
</dbReference>
<evidence type="ECO:0000313" key="6">
    <source>
        <dbReference type="EMBL" id="TFY64012.1"/>
    </source>
</evidence>
<evidence type="ECO:0000256" key="4">
    <source>
        <dbReference type="SAM" id="MobiDB-lite"/>
    </source>
</evidence>
<feature type="DNA-binding region" description="HMG box" evidence="3">
    <location>
        <begin position="8"/>
        <end position="78"/>
    </location>
</feature>
<accession>A0A4Y9YPD8</accession>
<sequence length="483" mass="53200">MSTSQEKPPRACNAWILFRCDKIRQLPPRQDGRSRTQPEVSQLISKMWAVVSPQERADYEARAERAKAEHQRKWPNYKYEPVKKEVKEQQKLKRKLERERERAQSGPNQRRKTSPCSGPGPVSAGCGGPSAPMASAGYAQHQYVQPYAPHIWQFQPQLPQQPQPQLPHQPQLQLPQQARLPFPSLSSDPEWRLQTATETSYSPPQNASQNASLQGPQVPAPAVETESEAFGHNSFTEPLGSTGDVSVFQTRLNADSQDFSEPPAELNFGLGSLHSDEPHNDSVAQWTSFFSPQDDMYSILLQAAQPGLEAGARYLSDGNRYQAGEGVFQPSTDVAQGRSELVQCQDLMDFLNLDPPLSASSHDETFGNCVGMSQGSSTVPQAVQHSSHPSSHKLRREYHPPSGASNAATSSAVPHHAPLFSSLKISLWTGSVPAFPCLFAPVVVAVDLVDSSRLRPGLIGLESRPPMIAKRWAKTSRMHAIPC</sequence>
<reference evidence="6 7" key="1">
    <citation type="submission" date="2019-02" db="EMBL/GenBank/DDBJ databases">
        <title>Genome sequencing of the rare red list fungi Dentipellis fragilis.</title>
        <authorList>
            <person name="Buettner E."/>
            <person name="Kellner H."/>
        </authorList>
    </citation>
    <scope>NUCLEOTIDE SEQUENCE [LARGE SCALE GENOMIC DNA]</scope>
    <source>
        <strain evidence="6 7">DSM 105465</strain>
    </source>
</reference>
<feature type="region of interest" description="Disordered" evidence="4">
    <location>
        <begin position="362"/>
        <end position="410"/>
    </location>
</feature>
<feature type="compositionally biased region" description="Basic and acidic residues" evidence="4">
    <location>
        <begin position="55"/>
        <end position="72"/>
    </location>
</feature>
<dbReference type="SMART" id="SM00398">
    <property type="entry name" value="HMG"/>
    <property type="match status" value="1"/>
</dbReference>
<feature type="domain" description="HMG box" evidence="5">
    <location>
        <begin position="8"/>
        <end position="78"/>
    </location>
</feature>